<accession>A0AAE0J221</accession>
<keyword evidence="3" id="KW-0472">Membrane</keyword>
<dbReference type="Pfam" id="PF01073">
    <property type="entry name" value="3Beta_HSD"/>
    <property type="match status" value="1"/>
</dbReference>
<proteinExistence type="inferred from homology"/>
<dbReference type="Proteomes" id="UP001286456">
    <property type="component" value="Unassembled WGS sequence"/>
</dbReference>
<keyword evidence="3" id="KW-0812">Transmembrane</keyword>
<feature type="domain" description="3-beta hydroxysteroid dehydrogenase/isomerase" evidence="4">
    <location>
        <begin position="75"/>
        <end position="348"/>
    </location>
</feature>
<evidence type="ECO:0000256" key="3">
    <source>
        <dbReference type="SAM" id="Phobius"/>
    </source>
</evidence>
<evidence type="ECO:0000259" key="4">
    <source>
        <dbReference type="Pfam" id="PF01073"/>
    </source>
</evidence>
<evidence type="ECO:0000256" key="2">
    <source>
        <dbReference type="ARBA" id="ARBA00023445"/>
    </source>
</evidence>
<comment type="similarity">
    <text evidence="2">Belongs to the NAD(P)-dependent epimerase/dehydratase family. Dihydroflavonol-4-reductase subfamily.</text>
</comment>
<dbReference type="InterPro" id="IPR002225">
    <property type="entry name" value="3Beta_OHSteriod_DH/Estase"/>
</dbReference>
<keyword evidence="1" id="KW-0560">Oxidoreductase</keyword>
<name>A0AAE0J221_9PEZI</name>
<evidence type="ECO:0000313" key="5">
    <source>
        <dbReference type="EMBL" id="KAK3335484.1"/>
    </source>
</evidence>
<evidence type="ECO:0000313" key="6">
    <source>
        <dbReference type="Proteomes" id="UP001286456"/>
    </source>
</evidence>
<organism evidence="5 6">
    <name type="scientific">Cercophora scortea</name>
    <dbReference type="NCBI Taxonomy" id="314031"/>
    <lineage>
        <taxon>Eukaryota</taxon>
        <taxon>Fungi</taxon>
        <taxon>Dikarya</taxon>
        <taxon>Ascomycota</taxon>
        <taxon>Pezizomycotina</taxon>
        <taxon>Sordariomycetes</taxon>
        <taxon>Sordariomycetidae</taxon>
        <taxon>Sordariales</taxon>
        <taxon>Lasiosphaeriaceae</taxon>
        <taxon>Cercophora</taxon>
    </lineage>
</organism>
<dbReference type="GO" id="GO:0006696">
    <property type="term" value="P:ergosterol biosynthetic process"/>
    <property type="evidence" value="ECO:0007669"/>
    <property type="project" value="TreeGrafter"/>
</dbReference>
<dbReference type="GO" id="GO:0005783">
    <property type="term" value="C:endoplasmic reticulum"/>
    <property type="evidence" value="ECO:0007669"/>
    <property type="project" value="TreeGrafter"/>
</dbReference>
<keyword evidence="6" id="KW-1185">Reference proteome</keyword>
<feature type="transmembrane region" description="Helical" evidence="3">
    <location>
        <begin position="6"/>
        <end position="24"/>
    </location>
</feature>
<dbReference type="Gene3D" id="3.40.50.720">
    <property type="entry name" value="NAD(P)-binding Rossmann-like Domain"/>
    <property type="match status" value="1"/>
</dbReference>
<dbReference type="GO" id="GO:0000252">
    <property type="term" value="F:3-beta-hydroxysteroid dehydrogenase [NAD(P)+]/C4-decarboxylase activity"/>
    <property type="evidence" value="ECO:0007669"/>
    <property type="project" value="TreeGrafter"/>
</dbReference>
<dbReference type="InterPro" id="IPR050425">
    <property type="entry name" value="NAD(P)_dehydrat-like"/>
</dbReference>
<dbReference type="InterPro" id="IPR036291">
    <property type="entry name" value="NAD(P)-bd_dom_sf"/>
</dbReference>
<dbReference type="PANTHER" id="PTHR10366:SF447">
    <property type="entry name" value="HYDROXYSTEROID DEHYDROGENASE_ISOMERASE FAMILY PROTEIN, PUTATIVE (AFU_ORTHOLOGUE AFUA_1G06450)-RELATED"/>
    <property type="match status" value="1"/>
</dbReference>
<dbReference type="PANTHER" id="PTHR10366">
    <property type="entry name" value="NAD DEPENDENT EPIMERASE/DEHYDRATASE"/>
    <property type="match status" value="1"/>
</dbReference>
<evidence type="ECO:0000256" key="1">
    <source>
        <dbReference type="ARBA" id="ARBA00023002"/>
    </source>
</evidence>
<dbReference type="SUPFAM" id="SSF51735">
    <property type="entry name" value="NAD(P)-binding Rossmann-fold domains"/>
    <property type="match status" value="1"/>
</dbReference>
<gene>
    <name evidence="5" type="ORF">B0T19DRAFT_9898</name>
</gene>
<comment type="caution">
    <text evidence="5">The sequence shown here is derived from an EMBL/GenBank/DDBJ whole genome shotgun (WGS) entry which is preliminary data.</text>
</comment>
<keyword evidence="3" id="KW-1133">Transmembrane helix</keyword>
<reference evidence="5" key="2">
    <citation type="submission" date="2023-06" db="EMBL/GenBank/DDBJ databases">
        <authorList>
            <consortium name="Lawrence Berkeley National Laboratory"/>
            <person name="Haridas S."/>
            <person name="Hensen N."/>
            <person name="Bonometti L."/>
            <person name="Westerberg I."/>
            <person name="Brannstrom I.O."/>
            <person name="Guillou S."/>
            <person name="Cros-Aarteil S."/>
            <person name="Calhoun S."/>
            <person name="Kuo A."/>
            <person name="Mondo S."/>
            <person name="Pangilinan J."/>
            <person name="Riley R."/>
            <person name="Labutti K."/>
            <person name="Andreopoulos B."/>
            <person name="Lipzen A."/>
            <person name="Chen C."/>
            <person name="Yanf M."/>
            <person name="Daum C."/>
            <person name="Ng V."/>
            <person name="Clum A."/>
            <person name="Steindorff A."/>
            <person name="Ohm R."/>
            <person name="Martin F."/>
            <person name="Silar P."/>
            <person name="Natvig D."/>
            <person name="Lalanne C."/>
            <person name="Gautier V."/>
            <person name="Ament-Velasquez S.L."/>
            <person name="Kruys A."/>
            <person name="Hutchinson M.I."/>
            <person name="Powell A.J."/>
            <person name="Barry K."/>
            <person name="Miller A.N."/>
            <person name="Grigoriev I.V."/>
            <person name="Debuchy R."/>
            <person name="Gladieux P."/>
            <person name="Thoren M.H."/>
            <person name="Johannesson H."/>
        </authorList>
    </citation>
    <scope>NUCLEOTIDE SEQUENCE</scope>
    <source>
        <strain evidence="5">SMH4131-1</strain>
    </source>
</reference>
<sequence length="488" mass="53396">MALTSILSVLAATIIIAFAWLYRVNSAMRAVPRGSLEHSPHRLTEDEIKTMYDRLSKTPLDFTKLLPPRLERRYVVVGGSGLVGGDIVLQLLQRGQSPESIRIVDFAPLIREEMLEKAYECDFVKADITSPASVEAAFSKPWPASVAKSPLTVFHTAAAIRPSERSPVFYERVRRVNVDGTAIVMAAARAAGADIFIATSSASIAVTPVSFWSPFRSEPKGCYQLFSEADFDLPLRPHNQYFANYAFSKAEAERLVCGANEDKFRTGCIRPGNGIYGDKRDLCVGLGLMQGDVVSWVPQNIQNFVSARNISLAHLQFEAALMRKPMPRCAGRPFLITDPGPPISFADYYNLCSVLSATYFMVTYPPPVLLLILAHAIEAYCLTLAYLPFLKTVFGLKEPSGLIENMQPSIFSVCSATIADDSAARASVEDGGLGYRGGCTTPEGMVDLMVQWNREYKAGTLKVSTPITGSKPFRDRVAQMGLVPAGLI</sequence>
<dbReference type="AlphaFoldDB" id="A0AAE0J221"/>
<protein>
    <recommendedName>
        <fullName evidence="4">3-beta hydroxysteroid dehydrogenase/isomerase domain-containing protein</fullName>
    </recommendedName>
</protein>
<dbReference type="EMBL" id="JAUEPO010000001">
    <property type="protein sequence ID" value="KAK3335484.1"/>
    <property type="molecule type" value="Genomic_DNA"/>
</dbReference>
<reference evidence="5" key="1">
    <citation type="journal article" date="2023" name="Mol. Phylogenet. Evol.">
        <title>Genome-scale phylogeny and comparative genomics of the fungal order Sordariales.</title>
        <authorList>
            <person name="Hensen N."/>
            <person name="Bonometti L."/>
            <person name="Westerberg I."/>
            <person name="Brannstrom I.O."/>
            <person name="Guillou S."/>
            <person name="Cros-Aarteil S."/>
            <person name="Calhoun S."/>
            <person name="Haridas S."/>
            <person name="Kuo A."/>
            <person name="Mondo S."/>
            <person name="Pangilinan J."/>
            <person name="Riley R."/>
            <person name="LaButti K."/>
            <person name="Andreopoulos B."/>
            <person name="Lipzen A."/>
            <person name="Chen C."/>
            <person name="Yan M."/>
            <person name="Daum C."/>
            <person name="Ng V."/>
            <person name="Clum A."/>
            <person name="Steindorff A."/>
            <person name="Ohm R.A."/>
            <person name="Martin F."/>
            <person name="Silar P."/>
            <person name="Natvig D.O."/>
            <person name="Lalanne C."/>
            <person name="Gautier V."/>
            <person name="Ament-Velasquez S.L."/>
            <person name="Kruys A."/>
            <person name="Hutchinson M.I."/>
            <person name="Powell A.J."/>
            <person name="Barry K."/>
            <person name="Miller A.N."/>
            <person name="Grigoriev I.V."/>
            <person name="Debuchy R."/>
            <person name="Gladieux P."/>
            <person name="Hiltunen Thoren M."/>
            <person name="Johannesson H."/>
        </authorList>
    </citation>
    <scope>NUCLEOTIDE SEQUENCE</scope>
    <source>
        <strain evidence="5">SMH4131-1</strain>
    </source>
</reference>